<dbReference type="SUPFAM" id="SSF88659">
    <property type="entry name" value="Sigma3 and sigma4 domains of RNA polymerase sigma factors"/>
    <property type="match status" value="1"/>
</dbReference>
<dbReference type="EMBL" id="HF545616">
    <property type="protein sequence ID" value="CCO05252.1"/>
    <property type="molecule type" value="Genomic_DNA"/>
</dbReference>
<accession>A0AAW5KKJ9</accession>
<proteinExistence type="predicted"/>
<gene>
    <name evidence="2" type="ORF">NE632_10035</name>
    <name evidence="1" type="ORF">RBI_I01550</name>
</gene>
<name>A0AAW5KKJ9_9FIRM</name>
<sequence>MREMREYFNLMEYTEEFINKIIDYRMHMDKELNRYLSYEEIAEREKCSAGDVKKILTATAIVWTH</sequence>
<evidence type="ECO:0000313" key="4">
    <source>
        <dbReference type="Proteomes" id="UP001206236"/>
    </source>
</evidence>
<evidence type="ECO:0000313" key="3">
    <source>
        <dbReference type="Proteomes" id="UP000027600"/>
    </source>
</evidence>
<dbReference type="Proteomes" id="UP000027600">
    <property type="component" value="Chromosome I"/>
</dbReference>
<keyword evidence="3" id="KW-1185">Reference proteome</keyword>
<dbReference type="RefSeq" id="WP_038672164.1">
    <property type="nucleotide sequence ID" value="NZ_DAWEQM010000040.1"/>
</dbReference>
<dbReference type="KEGG" id="rus:RBI_I01550"/>
<evidence type="ECO:0000313" key="2">
    <source>
        <dbReference type="EMBL" id="MCQ5153641.1"/>
    </source>
</evidence>
<dbReference type="InterPro" id="IPR013324">
    <property type="entry name" value="RNA_pol_sigma_r3/r4-like"/>
</dbReference>
<dbReference type="AlphaFoldDB" id="A0AAW5KKJ9"/>
<organism evidence="2 4">
    <name type="scientific">Ruminococcus bicirculans</name>
    <name type="common">ex Wegman et al. 2014</name>
    <dbReference type="NCBI Taxonomy" id="1160721"/>
    <lineage>
        <taxon>Bacteria</taxon>
        <taxon>Bacillati</taxon>
        <taxon>Bacillota</taxon>
        <taxon>Clostridia</taxon>
        <taxon>Eubacteriales</taxon>
        <taxon>Oscillospiraceae</taxon>
        <taxon>Ruminococcus</taxon>
    </lineage>
</organism>
<reference evidence="2" key="2">
    <citation type="submission" date="2022-06" db="EMBL/GenBank/DDBJ databases">
        <title>Isolation of gut microbiota from human fecal samples.</title>
        <authorList>
            <person name="Pamer E.G."/>
            <person name="Barat B."/>
            <person name="Waligurski E."/>
            <person name="Medina S."/>
            <person name="Paddock L."/>
            <person name="Mostad J."/>
        </authorList>
    </citation>
    <scope>NUCLEOTIDE SEQUENCE</scope>
    <source>
        <strain evidence="2">DFI.5.57</strain>
    </source>
</reference>
<dbReference type="Proteomes" id="UP001206236">
    <property type="component" value="Unassembled WGS sequence"/>
</dbReference>
<protein>
    <submittedName>
        <fullName evidence="2">Uncharacterized protein</fullName>
    </submittedName>
</protein>
<dbReference type="EMBL" id="JANGCN010000022">
    <property type="protein sequence ID" value="MCQ5153641.1"/>
    <property type="molecule type" value="Genomic_DNA"/>
</dbReference>
<reference evidence="1 3" key="1">
    <citation type="journal article" date="2014" name="Int. J. Syst. Evol. Microbiol.">
        <title>Complete genome of a new Firmicutes species belonging to the dominant human colonic microbiota ('Ruminococcus bicirculans') reveals two chromosomes and a selective capacity to utilize plant glucans.</title>
        <authorList>
            <consortium name="NISC Comparative Sequencing Program"/>
            <person name="Wegmann U."/>
            <person name="Louis P."/>
            <person name="Goesmann A."/>
            <person name="Henrissat B."/>
            <person name="Duncan S.H."/>
            <person name="Flint H.J."/>
        </authorList>
    </citation>
    <scope>NUCLEOTIDE SEQUENCE [LARGE SCALE GENOMIC DNA]</scope>
    <source>
        <strain evidence="1 3">80/3</strain>
    </source>
</reference>
<evidence type="ECO:0000313" key="1">
    <source>
        <dbReference type="EMBL" id="CCO05252.1"/>
    </source>
</evidence>